<protein>
    <recommendedName>
        <fullName evidence="2">Spaetzle domain-containing protein</fullName>
    </recommendedName>
</protein>
<dbReference type="Proteomes" id="UP000791440">
    <property type="component" value="Unassembled WGS sequence"/>
</dbReference>
<dbReference type="OrthoDB" id="7422779at2759"/>
<gene>
    <name evidence="3" type="ORF">O3G_MSEX004107</name>
</gene>
<name>A0A922CH06_MANSE</name>
<evidence type="ECO:0000313" key="3">
    <source>
        <dbReference type="EMBL" id="KAG6445806.1"/>
    </source>
</evidence>
<reference evidence="3" key="1">
    <citation type="journal article" date="2016" name="Insect Biochem. Mol. Biol.">
        <title>Multifaceted biological insights from a draft genome sequence of the tobacco hornworm moth, Manduca sexta.</title>
        <authorList>
            <person name="Kanost M.R."/>
            <person name="Arrese E.L."/>
            <person name="Cao X."/>
            <person name="Chen Y.R."/>
            <person name="Chellapilla S."/>
            <person name="Goldsmith M.R."/>
            <person name="Grosse-Wilde E."/>
            <person name="Heckel D.G."/>
            <person name="Herndon N."/>
            <person name="Jiang H."/>
            <person name="Papanicolaou A."/>
            <person name="Qu J."/>
            <person name="Soulages J.L."/>
            <person name="Vogel H."/>
            <person name="Walters J."/>
            <person name="Waterhouse R.M."/>
            <person name="Ahn S.J."/>
            <person name="Almeida F.C."/>
            <person name="An C."/>
            <person name="Aqrawi P."/>
            <person name="Bretschneider A."/>
            <person name="Bryant W.B."/>
            <person name="Bucks S."/>
            <person name="Chao H."/>
            <person name="Chevignon G."/>
            <person name="Christen J.M."/>
            <person name="Clarke D.F."/>
            <person name="Dittmer N.T."/>
            <person name="Ferguson L.C.F."/>
            <person name="Garavelou S."/>
            <person name="Gordon K.H.J."/>
            <person name="Gunaratna R.T."/>
            <person name="Han Y."/>
            <person name="Hauser F."/>
            <person name="He Y."/>
            <person name="Heidel-Fischer H."/>
            <person name="Hirsh A."/>
            <person name="Hu Y."/>
            <person name="Jiang H."/>
            <person name="Kalra D."/>
            <person name="Klinner C."/>
            <person name="Konig C."/>
            <person name="Kovar C."/>
            <person name="Kroll A.R."/>
            <person name="Kuwar S.S."/>
            <person name="Lee S.L."/>
            <person name="Lehman R."/>
            <person name="Li K."/>
            <person name="Li Z."/>
            <person name="Liang H."/>
            <person name="Lovelace S."/>
            <person name="Lu Z."/>
            <person name="Mansfield J.H."/>
            <person name="McCulloch K.J."/>
            <person name="Mathew T."/>
            <person name="Morton B."/>
            <person name="Muzny D.M."/>
            <person name="Neunemann D."/>
            <person name="Ongeri F."/>
            <person name="Pauchet Y."/>
            <person name="Pu L.L."/>
            <person name="Pyrousis I."/>
            <person name="Rao X.J."/>
            <person name="Redding A."/>
            <person name="Roesel C."/>
            <person name="Sanchez-Gracia A."/>
            <person name="Schaack S."/>
            <person name="Shukla A."/>
            <person name="Tetreau G."/>
            <person name="Wang Y."/>
            <person name="Xiong G.H."/>
            <person name="Traut W."/>
            <person name="Walsh T.K."/>
            <person name="Worley K.C."/>
            <person name="Wu D."/>
            <person name="Wu W."/>
            <person name="Wu Y.Q."/>
            <person name="Zhang X."/>
            <person name="Zou Z."/>
            <person name="Zucker H."/>
            <person name="Briscoe A.D."/>
            <person name="Burmester T."/>
            <person name="Clem R.J."/>
            <person name="Feyereisen R."/>
            <person name="Grimmelikhuijzen C.J.P."/>
            <person name="Hamodrakas S.J."/>
            <person name="Hansson B.S."/>
            <person name="Huguet E."/>
            <person name="Jermiin L.S."/>
            <person name="Lan Q."/>
            <person name="Lehman H.K."/>
            <person name="Lorenzen M."/>
            <person name="Merzendorfer H."/>
            <person name="Michalopoulos I."/>
            <person name="Morton D.B."/>
            <person name="Muthukrishnan S."/>
            <person name="Oakeshott J.G."/>
            <person name="Palmer W."/>
            <person name="Park Y."/>
            <person name="Passarelli A.L."/>
            <person name="Rozas J."/>
            <person name="Schwartz L.M."/>
            <person name="Smith W."/>
            <person name="Southgate A."/>
            <person name="Vilcinskas A."/>
            <person name="Vogt R."/>
            <person name="Wang P."/>
            <person name="Werren J."/>
            <person name="Yu X.Q."/>
            <person name="Zhou J.J."/>
            <person name="Brown S.J."/>
            <person name="Scherer S.E."/>
            <person name="Richards S."/>
            <person name="Blissard G.W."/>
        </authorList>
    </citation>
    <scope>NUCLEOTIDE SEQUENCE</scope>
</reference>
<reference evidence="3" key="2">
    <citation type="submission" date="2020-12" db="EMBL/GenBank/DDBJ databases">
        <authorList>
            <person name="Kanost M."/>
        </authorList>
    </citation>
    <scope>NUCLEOTIDE SEQUENCE</scope>
</reference>
<dbReference type="SUPFAM" id="SSF57501">
    <property type="entry name" value="Cystine-knot cytokines"/>
    <property type="match status" value="1"/>
</dbReference>
<evidence type="ECO:0000313" key="4">
    <source>
        <dbReference type="Proteomes" id="UP000791440"/>
    </source>
</evidence>
<dbReference type="EMBL" id="JH668325">
    <property type="protein sequence ID" value="KAG6445806.1"/>
    <property type="molecule type" value="Genomic_DNA"/>
</dbReference>
<feature type="chain" id="PRO_5037150263" description="Spaetzle domain-containing protein" evidence="1">
    <location>
        <begin position="25"/>
        <end position="186"/>
    </location>
</feature>
<dbReference type="Gene3D" id="2.10.90.10">
    <property type="entry name" value="Cystine-knot cytokines"/>
    <property type="match status" value="1"/>
</dbReference>
<comment type="caution">
    <text evidence="3">The sequence shown here is derived from an EMBL/GenBank/DDBJ whole genome shotgun (WGS) entry which is preliminary data.</text>
</comment>
<feature type="signal peptide" evidence="1">
    <location>
        <begin position="1"/>
        <end position="24"/>
    </location>
</feature>
<feature type="domain" description="Spaetzle" evidence="2">
    <location>
        <begin position="87"/>
        <end position="184"/>
    </location>
</feature>
<dbReference type="Pfam" id="PF16077">
    <property type="entry name" value="Spaetzle"/>
    <property type="match status" value="1"/>
</dbReference>
<evidence type="ECO:0000259" key="2">
    <source>
        <dbReference type="Pfam" id="PF16077"/>
    </source>
</evidence>
<dbReference type="AlphaFoldDB" id="A0A922CH06"/>
<proteinExistence type="predicted"/>
<dbReference type="InterPro" id="IPR029034">
    <property type="entry name" value="Cystine-knot_cytokine"/>
</dbReference>
<keyword evidence="4" id="KW-1185">Reference proteome</keyword>
<sequence length="186" mass="21249">MSRLIFTFVGTFAIFQSTSHYVAADPSKVEMPEQCAGMNFCVHKHEDYPDEAIENLLKDSKKMYEEYPEDFVLRIGPEQDQMAEDECASTSHVDPIYEIVDIHGNIRFVVQSERFKQIIRIEQCEQPGRLMSGTRNINGELLDIVHLECKQCTMNYKFTVLGLDRKSLEAVDVQGGLPVCCSCRTQ</sequence>
<evidence type="ECO:0000256" key="1">
    <source>
        <dbReference type="SAM" id="SignalP"/>
    </source>
</evidence>
<organism evidence="3 4">
    <name type="scientific">Manduca sexta</name>
    <name type="common">Tobacco hawkmoth</name>
    <name type="synonym">Tobacco hornworm</name>
    <dbReference type="NCBI Taxonomy" id="7130"/>
    <lineage>
        <taxon>Eukaryota</taxon>
        <taxon>Metazoa</taxon>
        <taxon>Ecdysozoa</taxon>
        <taxon>Arthropoda</taxon>
        <taxon>Hexapoda</taxon>
        <taxon>Insecta</taxon>
        <taxon>Pterygota</taxon>
        <taxon>Neoptera</taxon>
        <taxon>Endopterygota</taxon>
        <taxon>Lepidoptera</taxon>
        <taxon>Glossata</taxon>
        <taxon>Ditrysia</taxon>
        <taxon>Bombycoidea</taxon>
        <taxon>Sphingidae</taxon>
        <taxon>Sphinginae</taxon>
        <taxon>Sphingini</taxon>
        <taxon>Manduca</taxon>
    </lineage>
</organism>
<dbReference type="InterPro" id="IPR032104">
    <property type="entry name" value="Spaetzle"/>
</dbReference>
<accession>A0A922CH06</accession>
<keyword evidence="1" id="KW-0732">Signal</keyword>